<protein>
    <recommendedName>
        <fullName evidence="3">ATP-dependent transcriptional regulator</fullName>
    </recommendedName>
</protein>
<name>A0A074K0X7_9RHOB</name>
<dbReference type="EMBL" id="AUNB01000001">
    <property type="protein sequence ID" value="KEO61418.1"/>
    <property type="molecule type" value="Genomic_DNA"/>
</dbReference>
<gene>
    <name evidence="1" type="ORF">DT23_00195</name>
</gene>
<dbReference type="Pfam" id="PF11150">
    <property type="entry name" value="DUF2927"/>
    <property type="match status" value="1"/>
</dbReference>
<evidence type="ECO:0000313" key="2">
    <source>
        <dbReference type="Proteomes" id="UP000027471"/>
    </source>
</evidence>
<dbReference type="AlphaFoldDB" id="A0A074K0X7"/>
<reference evidence="1 2" key="1">
    <citation type="journal article" date="2015" name="Antonie Van Leeuwenhoek">
        <title>Thioclava indica sp. nov., isolated from surface seawater of the Indian Ocean.</title>
        <authorList>
            <person name="Liu Y."/>
            <person name="Lai Q."/>
            <person name="Du J."/>
            <person name="Xu H."/>
            <person name="Jiang L."/>
            <person name="Shao Z."/>
        </authorList>
    </citation>
    <scope>NUCLEOTIDE SEQUENCE [LARGE SCALE GENOMIC DNA]</scope>
    <source>
        <strain evidence="1 2">DT23-4</strain>
    </source>
</reference>
<dbReference type="InterPro" id="IPR021323">
    <property type="entry name" value="DUF2927"/>
</dbReference>
<comment type="caution">
    <text evidence="1">The sequence shown here is derived from an EMBL/GenBank/DDBJ whole genome shotgun (WGS) entry which is preliminary data.</text>
</comment>
<dbReference type="Proteomes" id="UP000027471">
    <property type="component" value="Unassembled WGS sequence"/>
</dbReference>
<dbReference type="eggNOG" id="ENOG502Z7V7">
    <property type="taxonomic scope" value="Bacteria"/>
</dbReference>
<keyword evidence="2" id="KW-1185">Reference proteome</keyword>
<organism evidence="1 2">
    <name type="scientific">Thioclava indica</name>
    <dbReference type="NCBI Taxonomy" id="1353528"/>
    <lineage>
        <taxon>Bacteria</taxon>
        <taxon>Pseudomonadati</taxon>
        <taxon>Pseudomonadota</taxon>
        <taxon>Alphaproteobacteria</taxon>
        <taxon>Rhodobacterales</taxon>
        <taxon>Paracoccaceae</taxon>
        <taxon>Thioclava</taxon>
    </lineage>
</organism>
<evidence type="ECO:0000313" key="1">
    <source>
        <dbReference type="EMBL" id="KEO61418.1"/>
    </source>
</evidence>
<accession>A0A074K0X7</accession>
<proteinExistence type="predicted"/>
<dbReference type="STRING" id="1353528.DT23_00195"/>
<sequence>MRDICLPSAAGFAAATAKPARPRHAAKRSGRILSVLSGFVIASSLSACMQSEPEVTAARASTATIDLPLADPVPGLSAPVPRAALPDNTHLGRDFMELSFYLESGRALPRFTRFEGPVSITLSGNAPPVARTELSRLVSRLQREAGLNVTTQPGNTNTINVQFVPKAKMRHAVPNVACFVAPNVTDWADYRASRGTARTDWAQLTQRQHATVFIPEPATPQEIRDCLHEEISQGLGPVNDLYRLPDTVWNDDNFHTVLTRFDIAVLRATYDPALHSGMSRPEVLAALPGVLARTNPRGGQMRGLRDDPTPRSYVKAITRALGASSSERGRRAAATQATQIAAAQGWTDSRAAFAWFALGRLSLKTDPQAALRAFMKAGAIYRRTPGAGIQAAHVDMQMAAFALASGRAQDAIQLVNRSLSPAISGENAALMATLYMIRAEGYDQLGNAAQSNQARLDMAQWARYGFGSDAAVKRRASEVAALADAGARVN</sequence>
<evidence type="ECO:0008006" key="3">
    <source>
        <dbReference type="Google" id="ProtNLM"/>
    </source>
</evidence>